<dbReference type="PANTHER" id="PTHR43530">
    <property type="entry name" value="QUEUINE TRNA-RIBOSYLTRANSFERASE CATALYTIC SUBUNIT 1"/>
    <property type="match status" value="1"/>
</dbReference>
<keyword evidence="4" id="KW-1185">Reference proteome</keyword>
<feature type="domain" description="tRNA-guanine(15) transglycosylase-like" evidence="2">
    <location>
        <begin position="23"/>
        <end position="259"/>
    </location>
</feature>
<protein>
    <recommendedName>
        <fullName evidence="2">tRNA-guanine(15) transglycosylase-like domain-containing protein</fullName>
    </recommendedName>
</protein>
<dbReference type="GO" id="GO:0008479">
    <property type="term" value="F:tRNA-guanosine(34) queuine transglycosylase activity"/>
    <property type="evidence" value="ECO:0007669"/>
    <property type="project" value="TreeGrafter"/>
</dbReference>
<name>A0AAV2AXU7_9ARAC</name>
<organism evidence="3 4">
    <name type="scientific">Larinioides sclopetarius</name>
    <dbReference type="NCBI Taxonomy" id="280406"/>
    <lineage>
        <taxon>Eukaryota</taxon>
        <taxon>Metazoa</taxon>
        <taxon>Ecdysozoa</taxon>
        <taxon>Arthropoda</taxon>
        <taxon>Chelicerata</taxon>
        <taxon>Arachnida</taxon>
        <taxon>Araneae</taxon>
        <taxon>Araneomorphae</taxon>
        <taxon>Entelegynae</taxon>
        <taxon>Araneoidea</taxon>
        <taxon>Araneidae</taxon>
        <taxon>Larinioides</taxon>
    </lineage>
</organism>
<keyword evidence="1" id="KW-0862">Zinc</keyword>
<dbReference type="GO" id="GO:0006400">
    <property type="term" value="P:tRNA modification"/>
    <property type="evidence" value="ECO:0007669"/>
    <property type="project" value="InterPro"/>
</dbReference>
<dbReference type="NCBIfam" id="TIGR00449">
    <property type="entry name" value="tgt_general"/>
    <property type="match status" value="1"/>
</dbReference>
<dbReference type="Proteomes" id="UP001497382">
    <property type="component" value="Unassembled WGS sequence"/>
</dbReference>
<evidence type="ECO:0000313" key="3">
    <source>
        <dbReference type="EMBL" id="CAL1287929.1"/>
    </source>
</evidence>
<accession>A0AAV2AXU7</accession>
<dbReference type="InterPro" id="IPR036511">
    <property type="entry name" value="TGT-like_sf"/>
</dbReference>
<proteinExistence type="predicted"/>
<dbReference type="SUPFAM" id="SSF51713">
    <property type="entry name" value="tRNA-guanine transglycosylase"/>
    <property type="match status" value="1"/>
</dbReference>
<dbReference type="GO" id="GO:0005829">
    <property type="term" value="C:cytosol"/>
    <property type="evidence" value="ECO:0007669"/>
    <property type="project" value="TreeGrafter"/>
</dbReference>
<dbReference type="EMBL" id="CAXIEN010000224">
    <property type="protein sequence ID" value="CAL1287929.1"/>
    <property type="molecule type" value="Genomic_DNA"/>
</dbReference>
<dbReference type="Gene3D" id="3.20.20.105">
    <property type="entry name" value="Queuine tRNA-ribosyltransferase-like"/>
    <property type="match status" value="1"/>
</dbReference>
<dbReference type="AlphaFoldDB" id="A0AAV2AXU7"/>
<gene>
    <name evidence="3" type="ORF">LARSCL_LOCUS15094</name>
</gene>
<evidence type="ECO:0000313" key="4">
    <source>
        <dbReference type="Proteomes" id="UP001497382"/>
    </source>
</evidence>
<dbReference type="Pfam" id="PF01702">
    <property type="entry name" value="TGT"/>
    <property type="match status" value="1"/>
</dbReference>
<dbReference type="InterPro" id="IPR002616">
    <property type="entry name" value="tRNA_ribo_trans-like"/>
</dbReference>
<reference evidence="3 4" key="1">
    <citation type="submission" date="2024-04" db="EMBL/GenBank/DDBJ databases">
        <authorList>
            <person name="Rising A."/>
            <person name="Reimegard J."/>
            <person name="Sonavane S."/>
            <person name="Akerstrom W."/>
            <person name="Nylinder S."/>
            <person name="Hedman E."/>
            <person name="Kallberg Y."/>
        </authorList>
    </citation>
    <scope>NUCLEOTIDE SEQUENCE [LARGE SCALE GENOMIC DNA]</scope>
</reference>
<comment type="caution">
    <text evidence="3">The sequence shown here is derived from an EMBL/GenBank/DDBJ whole genome shotgun (WGS) entry which is preliminary data.</text>
</comment>
<sequence>MAVPAAASEFALTFSILKTCPVTKARTSVLTLPHAVVKTPVFMPVGTQGTLKGLLPEQLEELNCNMMLSNTYHLGMRPGQEIIEKAGGLHKFMNWKNGLLTDSGGFQMVSLVKLSKVTEEGVNFVSPYDEKEILLTPEKSIDIQNSIGADIMMQLDDVVSSTISGPRVKEAMHRTYRWLDRCIKQHAKPQSQNLFPIVQGGLDPELRRQCVAELLKRRVAGYAIGGLSGGEAKDDFWKMVHLSTDLLPRDKPRYLMGVG</sequence>
<evidence type="ECO:0000256" key="1">
    <source>
        <dbReference type="ARBA" id="ARBA00022833"/>
    </source>
</evidence>
<dbReference type="PANTHER" id="PTHR43530:SF1">
    <property type="entry name" value="QUEUINE TRNA-RIBOSYLTRANSFERASE CATALYTIC SUBUNIT 1"/>
    <property type="match status" value="1"/>
</dbReference>
<evidence type="ECO:0000259" key="2">
    <source>
        <dbReference type="Pfam" id="PF01702"/>
    </source>
</evidence>